<gene>
    <name evidence="2" type="ORF">ElyMa_000364100</name>
</gene>
<reference evidence="2 3" key="1">
    <citation type="journal article" date="2021" name="Elife">
        <title>Chloroplast acquisition without the gene transfer in kleptoplastic sea slugs, Plakobranchus ocellatus.</title>
        <authorList>
            <person name="Maeda T."/>
            <person name="Takahashi S."/>
            <person name="Yoshida T."/>
            <person name="Shimamura S."/>
            <person name="Takaki Y."/>
            <person name="Nagai Y."/>
            <person name="Toyoda A."/>
            <person name="Suzuki Y."/>
            <person name="Arimoto A."/>
            <person name="Ishii H."/>
            <person name="Satoh N."/>
            <person name="Nishiyama T."/>
            <person name="Hasebe M."/>
            <person name="Maruyama T."/>
            <person name="Minagawa J."/>
            <person name="Obokata J."/>
            <person name="Shigenobu S."/>
        </authorList>
    </citation>
    <scope>NUCLEOTIDE SEQUENCE [LARGE SCALE GENOMIC DNA]</scope>
</reference>
<evidence type="ECO:0000313" key="2">
    <source>
        <dbReference type="EMBL" id="GFR71871.1"/>
    </source>
</evidence>
<keyword evidence="3" id="KW-1185">Reference proteome</keyword>
<comment type="caution">
    <text evidence="2">The sequence shown here is derived from an EMBL/GenBank/DDBJ whole genome shotgun (WGS) entry which is preliminary data.</text>
</comment>
<feature type="region of interest" description="Disordered" evidence="1">
    <location>
        <begin position="87"/>
        <end position="127"/>
    </location>
</feature>
<sequence length="127" mass="14299">MNTSVKKCGLSGVLGYCEHANLIRATTQRKDSEKLNLDVRPSKCLWIVGIRPRPSASQASHPAWRNGFWTYADFIVCYDVTFVSRQAKGVSDPQPRRGPSQTTGDSRPSYARPPYLENYRNHALECP</sequence>
<dbReference type="EMBL" id="BMAT01000721">
    <property type="protein sequence ID" value="GFR71871.1"/>
    <property type="molecule type" value="Genomic_DNA"/>
</dbReference>
<accession>A0AAV4FHL2</accession>
<dbReference type="AlphaFoldDB" id="A0AAV4FHL2"/>
<evidence type="ECO:0000256" key="1">
    <source>
        <dbReference type="SAM" id="MobiDB-lite"/>
    </source>
</evidence>
<organism evidence="2 3">
    <name type="scientific">Elysia marginata</name>
    <dbReference type="NCBI Taxonomy" id="1093978"/>
    <lineage>
        <taxon>Eukaryota</taxon>
        <taxon>Metazoa</taxon>
        <taxon>Spiralia</taxon>
        <taxon>Lophotrochozoa</taxon>
        <taxon>Mollusca</taxon>
        <taxon>Gastropoda</taxon>
        <taxon>Heterobranchia</taxon>
        <taxon>Euthyneura</taxon>
        <taxon>Panpulmonata</taxon>
        <taxon>Sacoglossa</taxon>
        <taxon>Placobranchoidea</taxon>
        <taxon>Plakobranchidae</taxon>
        <taxon>Elysia</taxon>
    </lineage>
</organism>
<evidence type="ECO:0000313" key="3">
    <source>
        <dbReference type="Proteomes" id="UP000762676"/>
    </source>
</evidence>
<name>A0AAV4FHL2_9GAST</name>
<proteinExistence type="predicted"/>
<protein>
    <submittedName>
        <fullName evidence="2">Uncharacterized protein</fullName>
    </submittedName>
</protein>
<dbReference type="Proteomes" id="UP000762676">
    <property type="component" value="Unassembled WGS sequence"/>
</dbReference>